<dbReference type="Gene3D" id="1.10.10.10">
    <property type="entry name" value="Winged helix-like DNA-binding domain superfamily/Winged helix DNA-binding domain"/>
    <property type="match status" value="1"/>
</dbReference>
<reference evidence="6" key="1">
    <citation type="submission" date="2016-10" db="EMBL/GenBank/DDBJ databases">
        <authorList>
            <person name="Varghese N."/>
            <person name="Submissions S."/>
        </authorList>
    </citation>
    <scope>NUCLEOTIDE SEQUENCE [LARGE SCALE GENOMIC DNA]</scope>
    <source>
        <strain evidence="6">BL47</strain>
    </source>
</reference>
<evidence type="ECO:0000256" key="3">
    <source>
        <dbReference type="ARBA" id="ARBA00023163"/>
    </source>
</evidence>
<dbReference type="STRING" id="582672.SAMN05216360_103338"/>
<protein>
    <submittedName>
        <fullName evidence="5">cAMP-binding domain of CRP or a regulatory subunit of cAMP-dependent protein kinases</fullName>
    </submittedName>
</protein>
<dbReference type="CDD" id="cd00038">
    <property type="entry name" value="CAP_ED"/>
    <property type="match status" value="1"/>
</dbReference>
<dbReference type="InterPro" id="IPR012318">
    <property type="entry name" value="HTH_CRP"/>
</dbReference>
<keyword evidence="6" id="KW-1185">Reference proteome</keyword>
<dbReference type="Gene3D" id="2.60.120.10">
    <property type="entry name" value="Jelly Rolls"/>
    <property type="match status" value="1"/>
</dbReference>
<accession>A0A1G9VYP1</accession>
<dbReference type="GO" id="GO:0006355">
    <property type="term" value="P:regulation of DNA-templated transcription"/>
    <property type="evidence" value="ECO:0007669"/>
    <property type="project" value="InterPro"/>
</dbReference>
<dbReference type="Pfam" id="PF00027">
    <property type="entry name" value="cNMP_binding"/>
    <property type="match status" value="1"/>
</dbReference>
<sequence length="258" mass="29108">MKSDDTSVMEMFLGKLERVSDLGEEDRAALLALPYTIRRFGAREDIFSYGEKPAYCCLVLDGWVHRYGIIGDGDRQILLFYIPGDVPDLQHLFLPMLDHTLASITASTLAFIPHRALYGLVERRPRVMAALWRDTLIDTSMYRERVMCLGRRSSIGRTAHFFCEMYLRQELAGLAGDLRCSIPITQGEIADVLGITPVHLNRSLRALRSRQVIDLNGGYLTILDRAALIKTAEFDPTYLHMGADLKSDLISTRKVLVS</sequence>
<dbReference type="InterPro" id="IPR014710">
    <property type="entry name" value="RmlC-like_jellyroll"/>
</dbReference>
<dbReference type="SUPFAM" id="SSF51206">
    <property type="entry name" value="cAMP-binding domain-like"/>
    <property type="match status" value="1"/>
</dbReference>
<keyword evidence="1" id="KW-0805">Transcription regulation</keyword>
<evidence type="ECO:0000256" key="1">
    <source>
        <dbReference type="ARBA" id="ARBA00023015"/>
    </source>
</evidence>
<keyword evidence="5" id="KW-0808">Transferase</keyword>
<dbReference type="GO" id="GO:0003677">
    <property type="term" value="F:DNA binding"/>
    <property type="evidence" value="ECO:0007669"/>
    <property type="project" value="UniProtKB-KW"/>
</dbReference>
<keyword evidence="2" id="KW-0238">DNA-binding</keyword>
<dbReference type="InterPro" id="IPR036390">
    <property type="entry name" value="WH_DNA-bd_sf"/>
</dbReference>
<dbReference type="RefSeq" id="WP_244507476.1">
    <property type="nucleotide sequence ID" value="NZ_FNHS01000003.1"/>
</dbReference>
<dbReference type="GO" id="GO:0016301">
    <property type="term" value="F:kinase activity"/>
    <property type="evidence" value="ECO:0007669"/>
    <property type="project" value="UniProtKB-KW"/>
</dbReference>
<keyword evidence="3" id="KW-0804">Transcription</keyword>
<keyword evidence="5" id="KW-0418">Kinase</keyword>
<name>A0A1G9VYP1_9HYPH</name>
<dbReference type="Pfam" id="PF13545">
    <property type="entry name" value="HTH_Crp_2"/>
    <property type="match status" value="1"/>
</dbReference>
<dbReference type="PROSITE" id="PS51063">
    <property type="entry name" value="HTH_CRP_2"/>
    <property type="match status" value="1"/>
</dbReference>
<evidence type="ECO:0000313" key="6">
    <source>
        <dbReference type="Proteomes" id="UP000198704"/>
    </source>
</evidence>
<feature type="domain" description="HTH crp-type" evidence="4">
    <location>
        <begin position="152"/>
        <end position="226"/>
    </location>
</feature>
<dbReference type="Proteomes" id="UP000198704">
    <property type="component" value="Unassembled WGS sequence"/>
</dbReference>
<dbReference type="SMART" id="SM00419">
    <property type="entry name" value="HTH_CRP"/>
    <property type="match status" value="1"/>
</dbReference>
<dbReference type="EMBL" id="FNHS01000003">
    <property type="protein sequence ID" value="SDM77360.1"/>
    <property type="molecule type" value="Genomic_DNA"/>
</dbReference>
<evidence type="ECO:0000259" key="4">
    <source>
        <dbReference type="PROSITE" id="PS51063"/>
    </source>
</evidence>
<dbReference type="InterPro" id="IPR000595">
    <property type="entry name" value="cNMP-bd_dom"/>
</dbReference>
<dbReference type="InterPro" id="IPR018490">
    <property type="entry name" value="cNMP-bd_dom_sf"/>
</dbReference>
<dbReference type="InterPro" id="IPR036388">
    <property type="entry name" value="WH-like_DNA-bd_sf"/>
</dbReference>
<dbReference type="SUPFAM" id="SSF46785">
    <property type="entry name" value="Winged helix' DNA-binding domain"/>
    <property type="match status" value="1"/>
</dbReference>
<evidence type="ECO:0000313" key="5">
    <source>
        <dbReference type="EMBL" id="SDM77360.1"/>
    </source>
</evidence>
<gene>
    <name evidence="5" type="ORF">SAMN05216360_103338</name>
</gene>
<evidence type="ECO:0000256" key="2">
    <source>
        <dbReference type="ARBA" id="ARBA00023125"/>
    </source>
</evidence>
<dbReference type="AlphaFoldDB" id="A0A1G9VYP1"/>
<proteinExistence type="predicted"/>
<organism evidence="5 6">
    <name type="scientific">Methylobacterium phyllostachyos</name>
    <dbReference type="NCBI Taxonomy" id="582672"/>
    <lineage>
        <taxon>Bacteria</taxon>
        <taxon>Pseudomonadati</taxon>
        <taxon>Pseudomonadota</taxon>
        <taxon>Alphaproteobacteria</taxon>
        <taxon>Hyphomicrobiales</taxon>
        <taxon>Methylobacteriaceae</taxon>
        <taxon>Methylobacterium</taxon>
    </lineage>
</organism>